<dbReference type="PANTHER" id="PTHR30033:SF2">
    <property type="entry name" value="FLAGELLAR HOOK PROTEIN"/>
    <property type="match status" value="1"/>
</dbReference>
<dbReference type="NCBIfam" id="TIGR02492">
    <property type="entry name" value="flgK_ends"/>
    <property type="match status" value="1"/>
</dbReference>
<dbReference type="GO" id="GO:0005576">
    <property type="term" value="C:extracellular region"/>
    <property type="evidence" value="ECO:0007669"/>
    <property type="project" value="UniProtKB-SubCell"/>
</dbReference>
<comment type="subcellular location">
    <subcellularLocation>
        <location evidence="1">Bacterial flagellum</location>
    </subcellularLocation>
    <subcellularLocation>
        <location evidence="2">Secreted</location>
    </subcellularLocation>
</comment>
<dbReference type="Proteomes" id="UP000092544">
    <property type="component" value="Unassembled WGS sequence"/>
</dbReference>
<evidence type="ECO:0000313" key="10">
    <source>
        <dbReference type="Proteomes" id="UP000092544"/>
    </source>
</evidence>
<reference evidence="9 10" key="1">
    <citation type="submission" date="2016-06" db="EMBL/GenBank/DDBJ databases">
        <authorList>
            <person name="Kjaerup R.B."/>
            <person name="Dalgaard T.S."/>
            <person name="Juul-Madsen H.R."/>
        </authorList>
    </citation>
    <scope>NUCLEOTIDE SEQUENCE [LARGE SCALE GENOMIC DNA]</scope>
    <source>
        <strain evidence="9 10">CECT 8886</strain>
    </source>
</reference>
<dbReference type="Pfam" id="PF22638">
    <property type="entry name" value="FlgK_D1"/>
    <property type="match status" value="1"/>
</dbReference>
<keyword evidence="9" id="KW-0282">Flagellum</keyword>
<dbReference type="GO" id="GO:0044780">
    <property type="term" value="P:bacterial-type flagellum assembly"/>
    <property type="evidence" value="ECO:0007669"/>
    <property type="project" value="InterPro"/>
</dbReference>
<evidence type="ECO:0000256" key="2">
    <source>
        <dbReference type="ARBA" id="ARBA00004613"/>
    </source>
</evidence>
<evidence type="ECO:0000256" key="1">
    <source>
        <dbReference type="ARBA" id="ARBA00004365"/>
    </source>
</evidence>
<comment type="similarity">
    <text evidence="3">Belongs to the flagella basal body rod proteins family.</text>
</comment>
<dbReference type="SUPFAM" id="SSF64518">
    <property type="entry name" value="Phase 1 flagellin"/>
    <property type="match status" value="1"/>
</dbReference>
<keyword evidence="6" id="KW-0975">Bacterial flagellum</keyword>
<gene>
    <name evidence="9" type="primary">flgK</name>
    <name evidence="9" type="ORF">MSP8886_01050</name>
</gene>
<dbReference type="GO" id="GO:0005198">
    <property type="term" value="F:structural molecule activity"/>
    <property type="evidence" value="ECO:0007669"/>
    <property type="project" value="InterPro"/>
</dbReference>
<dbReference type="InterPro" id="IPR010930">
    <property type="entry name" value="Flg_bb/hook_C_dom"/>
</dbReference>
<keyword evidence="9" id="KW-0966">Cell projection</keyword>
<dbReference type="InterPro" id="IPR002371">
    <property type="entry name" value="FlgK"/>
</dbReference>
<dbReference type="PANTHER" id="PTHR30033">
    <property type="entry name" value="FLAGELLAR HOOK-ASSOCIATED PROTEIN 1"/>
    <property type="match status" value="1"/>
</dbReference>
<proteinExistence type="inferred from homology"/>
<dbReference type="OrthoDB" id="9802553at2"/>
<dbReference type="RefSeq" id="WP_067013455.1">
    <property type="nucleotide sequence ID" value="NZ_FLOB01000002.1"/>
</dbReference>
<evidence type="ECO:0000259" key="8">
    <source>
        <dbReference type="Pfam" id="PF22638"/>
    </source>
</evidence>
<keyword evidence="5" id="KW-0964">Secreted</keyword>
<evidence type="ECO:0000256" key="5">
    <source>
        <dbReference type="ARBA" id="ARBA00022525"/>
    </source>
</evidence>
<feature type="domain" description="Flagellar hook-associated protein FlgK helical" evidence="8">
    <location>
        <begin position="85"/>
        <end position="317"/>
    </location>
</feature>
<keyword evidence="10" id="KW-1185">Reference proteome</keyword>
<evidence type="ECO:0000313" key="9">
    <source>
        <dbReference type="EMBL" id="SBS28084.1"/>
    </source>
</evidence>
<keyword evidence="9" id="KW-0969">Cilium</keyword>
<protein>
    <recommendedName>
        <fullName evidence="4">Flagellar hook-associated protein 1</fullName>
    </recommendedName>
</protein>
<evidence type="ECO:0000256" key="6">
    <source>
        <dbReference type="ARBA" id="ARBA00023143"/>
    </source>
</evidence>
<dbReference type="Pfam" id="PF06429">
    <property type="entry name" value="Flg_bbr_C"/>
    <property type="match status" value="1"/>
</dbReference>
<sequence>MGSNLYAIGLSGLQSSRARIDTTGQNTSNVDTAGYSRQKTSTIAEANGTVRIKDTARIVDKFVNEQVRNDVSAHAYYDTYHSIMSTSDQLLGEKSVSLNAYLSKTFKAIQDANNDPTSSSLRDIAFSNIKDLVQHYHTLSHLVGEQKTIADKRLSTSVAELNNITGQIAQLNGDILKEETRSTSPANELRDRQEELAKKLSGYLHIKVDYSKTGVMTVHLANGQPLVMDKTPTKLKVEEDPKNPQNKKLYIDFGKYQVGVNNENLGGSIGALVDYSADFAVKSDRLLGQSAISIADKMNQQNKLGLDGDGNFGQDLFRIGRISFHAGQHNIGNASDLAVRVTSGKSAEITTDTYELSKTDNNRFLIKAYDEHGHLRKHVSEINTSTMKPDDKGYYQVPGLGFDIRLGDISKYSINDVYNFSPTEGAATGLSLQANSGEDLALRAPIGVQTNPNNMSDAKLTLTSVTNTHPDRSAFKSSDELYQNAPHSIVFTGDHSFEVRDGRGNALAKVDGMTNFKDLLTQAGLAKEAGFDLSLKGSPKAGDEFDLGPQFTGAADDYNGLKLVSLQDKPLIGGKTSLSESFADLVASVGSKTASLETNKDSSDVVMNQSIARRDSVSGVSLDEEAVNLLKYQQAYSASAQVITAARSTFDTLLAAMR</sequence>
<dbReference type="GO" id="GO:0009424">
    <property type="term" value="C:bacterial-type flagellum hook"/>
    <property type="evidence" value="ECO:0007669"/>
    <property type="project" value="InterPro"/>
</dbReference>
<dbReference type="STRING" id="1792290.MSP8886_01050"/>
<dbReference type="PRINTS" id="PR01005">
    <property type="entry name" value="FLGHOOKAP1"/>
</dbReference>
<evidence type="ECO:0000256" key="3">
    <source>
        <dbReference type="ARBA" id="ARBA00009677"/>
    </source>
</evidence>
<accession>A0A1A8T9K2</accession>
<evidence type="ECO:0000259" key="7">
    <source>
        <dbReference type="Pfam" id="PF06429"/>
    </source>
</evidence>
<dbReference type="AlphaFoldDB" id="A0A1A8T9K2"/>
<organism evidence="9 10">
    <name type="scientific">Marinomonas spartinae</name>
    <dbReference type="NCBI Taxonomy" id="1792290"/>
    <lineage>
        <taxon>Bacteria</taxon>
        <taxon>Pseudomonadati</taxon>
        <taxon>Pseudomonadota</taxon>
        <taxon>Gammaproteobacteria</taxon>
        <taxon>Oceanospirillales</taxon>
        <taxon>Oceanospirillaceae</taxon>
        <taxon>Marinomonas</taxon>
    </lineage>
</organism>
<evidence type="ECO:0000256" key="4">
    <source>
        <dbReference type="ARBA" id="ARBA00016244"/>
    </source>
</evidence>
<feature type="domain" description="Flagellar basal-body/hook protein C-terminal" evidence="7">
    <location>
        <begin position="617"/>
        <end position="654"/>
    </location>
</feature>
<dbReference type="InterPro" id="IPR053927">
    <property type="entry name" value="FlgK_helical"/>
</dbReference>
<name>A0A1A8T9K2_9GAMM</name>
<dbReference type="EMBL" id="FLOB01000002">
    <property type="protein sequence ID" value="SBS28084.1"/>
    <property type="molecule type" value="Genomic_DNA"/>
</dbReference>